<protein>
    <submittedName>
        <fullName evidence="3">Methyltransferase type 12</fullName>
    </submittedName>
</protein>
<dbReference type="InterPro" id="IPR041698">
    <property type="entry name" value="Methyltransf_25"/>
</dbReference>
<feature type="domain" description="Methyltransferase" evidence="2">
    <location>
        <begin position="52"/>
        <end position="148"/>
    </location>
</feature>
<organism evidence="3 4">
    <name type="scientific">Gloeothece verrucosa (strain PCC 7822)</name>
    <name type="common">Cyanothece sp. (strain PCC 7822)</name>
    <dbReference type="NCBI Taxonomy" id="497965"/>
    <lineage>
        <taxon>Bacteria</taxon>
        <taxon>Bacillati</taxon>
        <taxon>Cyanobacteriota</taxon>
        <taxon>Cyanophyceae</taxon>
        <taxon>Oscillatoriophycideae</taxon>
        <taxon>Chroococcales</taxon>
        <taxon>Aphanothecaceae</taxon>
        <taxon>Gloeothece</taxon>
        <taxon>Gloeothece verrucosa</taxon>
    </lineage>
</organism>
<dbReference type="HOGENOM" id="CLU_095353_0_0_3"/>
<name>E0UCJ1_GLOV7</name>
<dbReference type="EMBL" id="CP002198">
    <property type="protein sequence ID" value="ADN14062.1"/>
    <property type="molecule type" value="Genomic_DNA"/>
</dbReference>
<dbReference type="SUPFAM" id="SSF53335">
    <property type="entry name" value="S-adenosyl-L-methionine-dependent methyltransferases"/>
    <property type="match status" value="1"/>
</dbReference>
<dbReference type="Proteomes" id="UP000008206">
    <property type="component" value="Chromosome"/>
</dbReference>
<dbReference type="eggNOG" id="COG2226">
    <property type="taxonomic scope" value="Bacteria"/>
</dbReference>
<dbReference type="GO" id="GO:0032259">
    <property type="term" value="P:methylation"/>
    <property type="evidence" value="ECO:0007669"/>
    <property type="project" value="UniProtKB-KW"/>
</dbReference>
<evidence type="ECO:0000313" key="4">
    <source>
        <dbReference type="Proteomes" id="UP000008206"/>
    </source>
</evidence>
<gene>
    <name evidence="3" type="ordered locus">Cyan7822_2080</name>
</gene>
<evidence type="ECO:0000256" key="1">
    <source>
        <dbReference type="ARBA" id="ARBA00022679"/>
    </source>
</evidence>
<sequence>MCEKITNNKEYFRDAWSIYEQVTALNYMEHQDIYEIVHQYIVKNYREPFSFLELGCGDARYSAKALLATAISNYTGVDLSLGGLNLAPKNLKNINCIVELKQQEMSDFLESCNSSFDLILISFALHHLSSKQKQVFLQQCWNCLNSKGTLLLIDVFCRNQETLPEYLARYCGHIQTQWQQIPSQSISKIVGHISTSDYPESESTLRHWAQEIGFNQVKLIYDGKHDVHKAFALIKNS</sequence>
<dbReference type="GO" id="GO:0008168">
    <property type="term" value="F:methyltransferase activity"/>
    <property type="evidence" value="ECO:0007669"/>
    <property type="project" value="UniProtKB-KW"/>
</dbReference>
<dbReference type="KEGG" id="cyj:Cyan7822_2080"/>
<keyword evidence="4" id="KW-1185">Reference proteome</keyword>
<dbReference type="STRING" id="497965.Cyan7822_2080"/>
<keyword evidence="3" id="KW-0489">Methyltransferase</keyword>
<accession>E0UCJ1</accession>
<keyword evidence="1 3" id="KW-0808">Transferase</keyword>
<dbReference type="Gene3D" id="3.40.50.150">
    <property type="entry name" value="Vaccinia Virus protein VP39"/>
    <property type="match status" value="1"/>
</dbReference>
<dbReference type="Pfam" id="PF13649">
    <property type="entry name" value="Methyltransf_25"/>
    <property type="match status" value="1"/>
</dbReference>
<proteinExistence type="predicted"/>
<evidence type="ECO:0000259" key="2">
    <source>
        <dbReference type="Pfam" id="PF13649"/>
    </source>
</evidence>
<reference evidence="4" key="1">
    <citation type="journal article" date="2011" name="MBio">
        <title>Novel metabolic attributes of the genus Cyanothece, comprising a group of unicellular nitrogen-fixing Cyanobacteria.</title>
        <authorList>
            <person name="Bandyopadhyay A."/>
            <person name="Elvitigala T."/>
            <person name="Welsh E."/>
            <person name="Stockel J."/>
            <person name="Liberton M."/>
            <person name="Min H."/>
            <person name="Sherman L.A."/>
            <person name="Pakrasi H.B."/>
        </authorList>
    </citation>
    <scope>NUCLEOTIDE SEQUENCE [LARGE SCALE GENOMIC DNA]</scope>
    <source>
        <strain evidence="4">PCC 7822</strain>
    </source>
</reference>
<dbReference type="AlphaFoldDB" id="E0UCJ1"/>
<dbReference type="InterPro" id="IPR029063">
    <property type="entry name" value="SAM-dependent_MTases_sf"/>
</dbReference>
<dbReference type="CDD" id="cd02440">
    <property type="entry name" value="AdoMet_MTases"/>
    <property type="match status" value="1"/>
</dbReference>
<dbReference type="PANTHER" id="PTHR43861">
    <property type="entry name" value="TRANS-ACONITATE 2-METHYLTRANSFERASE-RELATED"/>
    <property type="match status" value="1"/>
</dbReference>
<evidence type="ECO:0000313" key="3">
    <source>
        <dbReference type="EMBL" id="ADN14062.1"/>
    </source>
</evidence>